<dbReference type="PANTHER" id="PTHR20371">
    <property type="entry name" value="ENOLASE-PHOSPHATASE E1"/>
    <property type="match status" value="1"/>
</dbReference>
<dbReference type="InterPro" id="IPR023943">
    <property type="entry name" value="Enolase-ppase_E1"/>
</dbReference>
<dbReference type="GO" id="GO:0019509">
    <property type="term" value="P:L-methionine salvage from methylthioadenosine"/>
    <property type="evidence" value="ECO:0007669"/>
    <property type="project" value="InterPro"/>
</dbReference>
<dbReference type="InParanoid" id="A0A423PZA7"/>
<accession>A0A423PZA7</accession>
<keyword evidence="3" id="KW-0486">Methionine biosynthesis</keyword>
<comment type="caution">
    <text evidence="4">The sequence shown here is derived from an EMBL/GenBank/DDBJ whole genome shotgun (WGS) entry which is preliminary data.</text>
</comment>
<sequence>MVPQLPCPDNAMYLEGSLSPEIIAIVVDIEGTLSDARFTADVLVPYAEAHFAEWLTRHRHTPEVAAAVDVFCQAVDEPDADDDRIIELAEASLAQGEAVPSLAELVRLVWLDGYRSGALEGHVYPDAVVKLQGWAEDHRALYTFSASAAYDQRLLLGYGDHGDLTDLFSGFFDPRTGKKTNADSYTRIARTLGEVPAVLLFVSDRAGELNAAKRAGFQTCWIARDEATQEKAYNQQDHPVVETFEGIELV</sequence>
<evidence type="ECO:0000256" key="2">
    <source>
        <dbReference type="ARBA" id="ARBA00022801"/>
    </source>
</evidence>
<dbReference type="SUPFAM" id="SSF56784">
    <property type="entry name" value="HAD-like"/>
    <property type="match status" value="1"/>
</dbReference>
<dbReference type="NCBIfam" id="TIGR01691">
    <property type="entry name" value="enolase-ppase"/>
    <property type="match status" value="1"/>
</dbReference>
<dbReference type="GO" id="GO:0000287">
    <property type="term" value="F:magnesium ion binding"/>
    <property type="evidence" value="ECO:0007669"/>
    <property type="project" value="InterPro"/>
</dbReference>
<evidence type="ECO:0000256" key="3">
    <source>
        <dbReference type="ARBA" id="ARBA00023167"/>
    </source>
</evidence>
<dbReference type="InterPro" id="IPR006439">
    <property type="entry name" value="HAD-SF_hydro_IA"/>
</dbReference>
<evidence type="ECO:0000313" key="4">
    <source>
        <dbReference type="EMBL" id="ROO30934.1"/>
    </source>
</evidence>
<organism evidence="4 5">
    <name type="scientific">Salinisphaera japonica YTM-1</name>
    <dbReference type="NCBI Taxonomy" id="1209778"/>
    <lineage>
        <taxon>Bacteria</taxon>
        <taxon>Pseudomonadati</taxon>
        <taxon>Pseudomonadota</taxon>
        <taxon>Gammaproteobacteria</taxon>
        <taxon>Salinisphaerales</taxon>
        <taxon>Salinisphaeraceae</taxon>
        <taxon>Salinisphaera</taxon>
    </lineage>
</organism>
<proteinExistence type="predicted"/>
<name>A0A423PZA7_9GAMM</name>
<dbReference type="GO" id="GO:0043874">
    <property type="term" value="F:acireductone synthase activity"/>
    <property type="evidence" value="ECO:0007669"/>
    <property type="project" value="InterPro"/>
</dbReference>
<keyword evidence="2" id="KW-0378">Hydrolase</keyword>
<dbReference type="PANTHER" id="PTHR20371:SF1">
    <property type="entry name" value="ENOLASE-PHOSPHATASE E1"/>
    <property type="match status" value="1"/>
</dbReference>
<dbReference type="InterPro" id="IPR036412">
    <property type="entry name" value="HAD-like_sf"/>
</dbReference>
<evidence type="ECO:0000313" key="5">
    <source>
        <dbReference type="Proteomes" id="UP000285310"/>
    </source>
</evidence>
<protein>
    <submittedName>
        <fullName evidence="4">Haloacid dehalogenase</fullName>
    </submittedName>
</protein>
<keyword evidence="1" id="KW-0028">Amino-acid biosynthesis</keyword>
<keyword evidence="5" id="KW-1185">Reference proteome</keyword>
<dbReference type="PRINTS" id="PR00413">
    <property type="entry name" value="HADHALOGNASE"/>
</dbReference>
<dbReference type="AlphaFoldDB" id="A0A423PZA7"/>
<dbReference type="Proteomes" id="UP000285310">
    <property type="component" value="Unassembled WGS sequence"/>
</dbReference>
<dbReference type="InterPro" id="IPR023214">
    <property type="entry name" value="HAD_sf"/>
</dbReference>
<dbReference type="EMBL" id="AYKG01000008">
    <property type="protein sequence ID" value="ROO30934.1"/>
    <property type="molecule type" value="Genomic_DNA"/>
</dbReference>
<dbReference type="Pfam" id="PF00702">
    <property type="entry name" value="Hydrolase"/>
    <property type="match status" value="1"/>
</dbReference>
<reference evidence="4 5" key="1">
    <citation type="submission" date="2013-10" db="EMBL/GenBank/DDBJ databases">
        <title>Salinisphaera japonica YTM-1 Genome Sequencing.</title>
        <authorList>
            <person name="Lai Q."/>
            <person name="Li C."/>
            <person name="Shao Z."/>
        </authorList>
    </citation>
    <scope>NUCLEOTIDE SEQUENCE [LARGE SCALE GENOMIC DNA]</scope>
    <source>
        <strain evidence="4 5">YTM-1</strain>
    </source>
</reference>
<dbReference type="Gene3D" id="3.40.50.1000">
    <property type="entry name" value="HAD superfamily/HAD-like"/>
    <property type="match status" value="1"/>
</dbReference>
<evidence type="ECO:0000256" key="1">
    <source>
        <dbReference type="ARBA" id="ARBA00022605"/>
    </source>
</evidence>
<dbReference type="Gene3D" id="1.10.720.60">
    <property type="match status" value="1"/>
</dbReference>
<gene>
    <name evidence="4" type="ORF">SAJA_03670</name>
</gene>